<dbReference type="InterPro" id="IPR017601">
    <property type="entry name" value="DGQHR-contain_dom"/>
</dbReference>
<dbReference type="NCBIfam" id="TIGR03187">
    <property type="entry name" value="DGQHR"/>
    <property type="match status" value="1"/>
</dbReference>
<dbReference type="AlphaFoldDB" id="A0A5C6UHA9"/>
<proteinExistence type="predicted"/>
<dbReference type="Proteomes" id="UP000321250">
    <property type="component" value="Unassembled WGS sequence"/>
</dbReference>
<keyword evidence="2" id="KW-1185">Reference proteome</keyword>
<gene>
    <name evidence="1" type="ORF">FSB78_10650</name>
</gene>
<name>A0A5C6UHA9_9SPHN</name>
<sequence>MTIGPIHLPALSARLGDWSYYTTIMRLRDAAERIQFASDVNEVRPGRQLSDLIQRALSEGRAAEIGRYLVNEGDHFFNSLVVAVYGGDPEWMEFNVSSSPTSSANRDIGDVDGWARSAFGFLYLAGGETLFALDGQHRLGGIKKAVSEKALVGDEQISVIFVSHKLNTEGRKRTRKLFTTLNKTAKAVNKSEIIALDESDAAAIITRKLVEEHPYFSRGQVLVKYGTANLSKTDAEHFMTIIKLYDVVAFLLANVVNSMTREQRAELRFVRPRDADLVKYYERVAAFMEKFVSGIPELKDYFSKTGEPAKSVVKDQRFTRKNVLFRSVGLDVFLRMLPELIAEEGGGKKAIAALAMLPRSFTEKPYRDVMYSVGDNRIINGKIKVTTRLLRHMLGYDDKDPEQLRVAYAEAMSAEPASVRLPRRIPR</sequence>
<dbReference type="EMBL" id="VOQR01000001">
    <property type="protein sequence ID" value="TXC71348.1"/>
    <property type="molecule type" value="Genomic_DNA"/>
</dbReference>
<accession>A0A5C6UHA9</accession>
<dbReference type="OrthoDB" id="3524978at2"/>
<dbReference type="Pfam" id="PF14072">
    <property type="entry name" value="DndB"/>
    <property type="match status" value="1"/>
</dbReference>
<evidence type="ECO:0000313" key="1">
    <source>
        <dbReference type="EMBL" id="TXC71348.1"/>
    </source>
</evidence>
<dbReference type="CDD" id="cd16414">
    <property type="entry name" value="dndB_like"/>
    <property type="match status" value="1"/>
</dbReference>
<dbReference type="RefSeq" id="WP_147082546.1">
    <property type="nucleotide sequence ID" value="NZ_VOQR01000001.1"/>
</dbReference>
<organism evidence="1 2">
    <name type="scientific">Sphingomonas ginsenosidivorax</name>
    <dbReference type="NCBI Taxonomy" id="862135"/>
    <lineage>
        <taxon>Bacteria</taxon>
        <taxon>Pseudomonadati</taxon>
        <taxon>Pseudomonadota</taxon>
        <taxon>Alphaproteobacteria</taxon>
        <taxon>Sphingomonadales</taxon>
        <taxon>Sphingomonadaceae</taxon>
        <taxon>Sphingomonas</taxon>
    </lineage>
</organism>
<protein>
    <submittedName>
        <fullName evidence="1">DGQHR domain-containing protein</fullName>
    </submittedName>
</protein>
<reference evidence="1 2" key="1">
    <citation type="journal article" date="2013" name="Antonie Van Leeuwenhoek">
        <title>Sphingomonas ginsenosidivorax sp. nov., with the ability to transform ginsenosides.</title>
        <authorList>
            <person name="Jin X.F."/>
            <person name="Kim J.K."/>
            <person name="Liu Q.M."/>
            <person name="Kang M.S."/>
            <person name="He D."/>
            <person name="Jin F.X."/>
            <person name="Kim S.C."/>
            <person name="Im W.T."/>
        </authorList>
    </citation>
    <scope>NUCLEOTIDE SEQUENCE [LARGE SCALE GENOMIC DNA]</scope>
    <source>
        <strain evidence="1 2">KHI67</strain>
    </source>
</reference>
<dbReference type="InterPro" id="IPR017642">
    <property type="entry name" value="DNA_S_mod_DndB"/>
</dbReference>
<evidence type="ECO:0000313" key="2">
    <source>
        <dbReference type="Proteomes" id="UP000321250"/>
    </source>
</evidence>
<comment type="caution">
    <text evidence="1">The sequence shown here is derived from an EMBL/GenBank/DDBJ whole genome shotgun (WGS) entry which is preliminary data.</text>
</comment>